<evidence type="ECO:0000313" key="2">
    <source>
        <dbReference type="EMBL" id="CAK0859665.1"/>
    </source>
</evidence>
<dbReference type="EMBL" id="CAUYUJ010015924">
    <property type="protein sequence ID" value="CAK0859665.1"/>
    <property type="molecule type" value="Genomic_DNA"/>
</dbReference>
<keyword evidence="3" id="KW-1185">Reference proteome</keyword>
<sequence length="146" mass="15400">MSQVHGSLNMLATGTTSLAELEPDLLPGPFGLHGAASIRQRTEPSRQRTESEPDSHAYQGGVEDRTASSATTRRSLRGPRSPATASARARGSTRAPSIARRASGAFSCSASDTNDLAFLMAKIAREVRQSKEATESERQASGEASV</sequence>
<feature type="compositionally biased region" description="Basic and acidic residues" evidence="1">
    <location>
        <begin position="40"/>
        <end position="55"/>
    </location>
</feature>
<dbReference type="Proteomes" id="UP001189429">
    <property type="component" value="Unassembled WGS sequence"/>
</dbReference>
<protein>
    <submittedName>
        <fullName evidence="2">Uncharacterized protein</fullName>
    </submittedName>
</protein>
<gene>
    <name evidence="2" type="ORF">PCOR1329_LOCUS48967</name>
</gene>
<evidence type="ECO:0000313" key="3">
    <source>
        <dbReference type="Proteomes" id="UP001189429"/>
    </source>
</evidence>
<proteinExistence type="predicted"/>
<reference evidence="2" key="1">
    <citation type="submission" date="2023-10" db="EMBL/GenBank/DDBJ databases">
        <authorList>
            <person name="Chen Y."/>
            <person name="Shah S."/>
            <person name="Dougan E. K."/>
            <person name="Thang M."/>
            <person name="Chan C."/>
        </authorList>
    </citation>
    <scope>NUCLEOTIDE SEQUENCE [LARGE SCALE GENOMIC DNA]</scope>
</reference>
<feature type="region of interest" description="Disordered" evidence="1">
    <location>
        <begin position="21"/>
        <end position="106"/>
    </location>
</feature>
<comment type="caution">
    <text evidence="2">The sequence shown here is derived from an EMBL/GenBank/DDBJ whole genome shotgun (WGS) entry which is preliminary data.</text>
</comment>
<feature type="compositionally biased region" description="Low complexity" evidence="1">
    <location>
        <begin position="78"/>
        <end position="97"/>
    </location>
</feature>
<evidence type="ECO:0000256" key="1">
    <source>
        <dbReference type="SAM" id="MobiDB-lite"/>
    </source>
</evidence>
<accession>A0ABN9UJ06</accession>
<name>A0ABN9UJ06_9DINO</name>
<organism evidence="2 3">
    <name type="scientific">Prorocentrum cordatum</name>
    <dbReference type="NCBI Taxonomy" id="2364126"/>
    <lineage>
        <taxon>Eukaryota</taxon>
        <taxon>Sar</taxon>
        <taxon>Alveolata</taxon>
        <taxon>Dinophyceae</taxon>
        <taxon>Prorocentrales</taxon>
        <taxon>Prorocentraceae</taxon>
        <taxon>Prorocentrum</taxon>
    </lineage>
</organism>